<reference evidence="3 4" key="1">
    <citation type="submission" date="2024-06" db="EMBL/GenBank/DDBJ databases">
        <title>The Natural Products Discovery Center: Release of the First 8490 Sequenced Strains for Exploring Actinobacteria Biosynthetic Diversity.</title>
        <authorList>
            <person name="Kalkreuter E."/>
            <person name="Kautsar S.A."/>
            <person name="Yang D."/>
            <person name="Bader C.D."/>
            <person name="Teijaro C.N."/>
            <person name="Fluegel L."/>
            <person name="Davis C.M."/>
            <person name="Simpson J.R."/>
            <person name="Lauterbach L."/>
            <person name="Steele A.D."/>
            <person name="Gui C."/>
            <person name="Meng S."/>
            <person name="Li G."/>
            <person name="Viehrig K."/>
            <person name="Ye F."/>
            <person name="Su P."/>
            <person name="Kiefer A.F."/>
            <person name="Nichols A."/>
            <person name="Cepeda A.J."/>
            <person name="Yan W."/>
            <person name="Fan B."/>
            <person name="Jiang Y."/>
            <person name="Adhikari A."/>
            <person name="Zheng C.-J."/>
            <person name="Schuster L."/>
            <person name="Cowan T.M."/>
            <person name="Smanski M.J."/>
            <person name="Chevrette M.G."/>
            <person name="De Carvalho L.P.S."/>
            <person name="Shen B."/>
        </authorList>
    </citation>
    <scope>NUCLEOTIDE SEQUENCE [LARGE SCALE GENOMIC DNA]</scope>
    <source>
        <strain evidence="3 4">NPDC048946</strain>
    </source>
</reference>
<dbReference type="SUPFAM" id="SSF56801">
    <property type="entry name" value="Acetyl-CoA synthetase-like"/>
    <property type="match status" value="1"/>
</dbReference>
<feature type="region of interest" description="Disordered" evidence="1">
    <location>
        <begin position="1"/>
        <end position="20"/>
    </location>
</feature>
<dbReference type="InterPro" id="IPR042099">
    <property type="entry name" value="ANL_N_sf"/>
</dbReference>
<protein>
    <submittedName>
        <fullName evidence="3">Class I adenylate-forming enzyme family protein</fullName>
    </submittedName>
</protein>
<dbReference type="Gene3D" id="3.40.50.12780">
    <property type="entry name" value="N-terminal domain of ligase-like"/>
    <property type="match status" value="1"/>
</dbReference>
<keyword evidence="4" id="KW-1185">Reference proteome</keyword>
<proteinExistence type="predicted"/>
<dbReference type="InterPro" id="IPR020845">
    <property type="entry name" value="AMP-binding_CS"/>
</dbReference>
<dbReference type="InterPro" id="IPR000873">
    <property type="entry name" value="AMP-dep_synth/lig_dom"/>
</dbReference>
<sequence>MTQPNGSTPFAGDAVEETRPKPRFLTEFTPTRATKTLHPGARKPAVAKLGELWHVTAQRNPTQTMIVDRPPDIDPDNGCTRTNVQWAELVDKMASWLHAAGVRPWDRVAVMKSNHFDIFVTASAVARLGAIPALLSGTYGGDVVRILLERLEKPFLLTDSEHIERCEISKEVVSTYTVRTISVDGAPDRPDIEDLASFHGAPAAVPRLREYKEPMIITHTSGTTGYPKLVMHSAESVYSMGVVESNRWPRWLGKKDTMLFCDPFTHERLTTFTLAVATTTPRMLWVGDPSIETARRMLAEYRPNLVETLPNIYMSWEPLARDPARLFKQVRLFLNSFDAIHTRTIRLFMSATDVKLPFWVQSWSQSENGVLCMRPYLRFMVRKRGHLPPPTQLLGWALFPHCRLRAVDPTTGRKLKPNQIGLIEISQPGRCLAYVAEQERHDIKVNGRWWHTGDLGLMNRWGAVRLVDREVDRIDNENNDAVSGIAIEDVILDRLPQTSEVIILPQAGELPVPVVSTYDDVPIGDQEWADAIVDLPKLAARRQISFDDFPRTGTWKVRRLDLREQLLGAKGIGIGRWT</sequence>
<feature type="domain" description="AMP-dependent synthetase/ligase" evidence="2">
    <location>
        <begin position="56"/>
        <end position="432"/>
    </location>
</feature>
<name>A0ABV3DHZ0_9ACTN</name>
<dbReference type="PROSITE" id="PS00455">
    <property type="entry name" value="AMP_BINDING"/>
    <property type="match status" value="1"/>
</dbReference>
<dbReference type="Proteomes" id="UP001551482">
    <property type="component" value="Unassembled WGS sequence"/>
</dbReference>
<gene>
    <name evidence="3" type="ORF">AB0C36_16255</name>
</gene>
<dbReference type="PANTHER" id="PTHR43767:SF1">
    <property type="entry name" value="NONRIBOSOMAL PEPTIDE SYNTHASE PES1 (EUROFUNG)-RELATED"/>
    <property type="match status" value="1"/>
</dbReference>
<dbReference type="RefSeq" id="WP_358354302.1">
    <property type="nucleotide sequence ID" value="NZ_JBEZFP010000036.1"/>
</dbReference>
<dbReference type="PANTHER" id="PTHR43767">
    <property type="entry name" value="LONG-CHAIN-FATTY-ACID--COA LIGASE"/>
    <property type="match status" value="1"/>
</dbReference>
<evidence type="ECO:0000256" key="1">
    <source>
        <dbReference type="SAM" id="MobiDB-lite"/>
    </source>
</evidence>
<organism evidence="3 4">
    <name type="scientific">Streptodolium elevatio</name>
    <dbReference type="NCBI Taxonomy" id="3157996"/>
    <lineage>
        <taxon>Bacteria</taxon>
        <taxon>Bacillati</taxon>
        <taxon>Actinomycetota</taxon>
        <taxon>Actinomycetes</taxon>
        <taxon>Kitasatosporales</taxon>
        <taxon>Streptomycetaceae</taxon>
        <taxon>Streptodolium</taxon>
    </lineage>
</organism>
<comment type="caution">
    <text evidence="3">The sequence shown here is derived from an EMBL/GenBank/DDBJ whole genome shotgun (WGS) entry which is preliminary data.</text>
</comment>
<evidence type="ECO:0000259" key="2">
    <source>
        <dbReference type="Pfam" id="PF00501"/>
    </source>
</evidence>
<accession>A0ABV3DHZ0</accession>
<dbReference type="Pfam" id="PF00501">
    <property type="entry name" value="AMP-binding"/>
    <property type="match status" value="1"/>
</dbReference>
<dbReference type="InterPro" id="IPR050237">
    <property type="entry name" value="ATP-dep_AMP-bd_enzyme"/>
</dbReference>
<dbReference type="EMBL" id="JBEZFP010000036">
    <property type="protein sequence ID" value="MEU8135057.1"/>
    <property type="molecule type" value="Genomic_DNA"/>
</dbReference>
<evidence type="ECO:0000313" key="4">
    <source>
        <dbReference type="Proteomes" id="UP001551482"/>
    </source>
</evidence>
<evidence type="ECO:0000313" key="3">
    <source>
        <dbReference type="EMBL" id="MEU8135057.1"/>
    </source>
</evidence>